<dbReference type="Pfam" id="PF13450">
    <property type="entry name" value="NAD_binding_8"/>
    <property type="match status" value="1"/>
</dbReference>
<dbReference type="Gene3D" id="1.10.405.20">
    <property type="match status" value="1"/>
</dbReference>
<name>A0A5N5XA72_9EURO</name>
<evidence type="ECO:0008006" key="4">
    <source>
        <dbReference type="Google" id="ProtNLM"/>
    </source>
</evidence>
<dbReference type="Proteomes" id="UP000326565">
    <property type="component" value="Unassembled WGS sequence"/>
</dbReference>
<accession>A0A5N5XA72</accession>
<dbReference type="AlphaFoldDB" id="A0A5N5XA72"/>
<sequence length="562" mass="61493">MVLTSLKSILALGVIGIPRTISDPLPSYDPQEIITRDVCIIGGGSSGTYAAIQLHDAGKSIIVLEKEAILGGHTNTYVDPTTNVTVDYGVVVFHDLDIVKTYFNRLGVPFKKASHLSPSPLFVDLSTGRPVSNYTPPNPANALAAYGQQAAQYPELEAGFYLPDPVPEDLLMPFGHFVDKYNLSDAVQIVASFGQGLGDILNLQTLYVFKNFGLDILRNIQVGFLDTASGNNQEIYQKAQEVLGSDLLFRTQVVSIDRSAVNHIKVLVHGPFGIRTIKAKKLLISIPPTRANLHGFNLDQDELDIFGQFVNTGYYTGLVRSTGLQNITAIKNIGPNTPQNLPQLPGLYGITATAIPGLYDVKYGSQVSLPVEVVKADIIAAIKRLQETGIAAVKEEPEFMAFSSHTPFELTVSTENIKSGFYSKLYALQGRQNTFYTGAAFHTQDSSLLWQFTDAARAGELQIHPVKHGSESDHPAIASVFKLDTPPVDQCPRRYLFQETDREKVTAQISHLRSSPLHKVSPRELGHHLQYLVGEIEGVLHKMNITVSFIDTVELADTNLLG</sequence>
<dbReference type="InterPro" id="IPR036188">
    <property type="entry name" value="FAD/NAD-bd_sf"/>
</dbReference>
<reference evidence="2 3" key="1">
    <citation type="submission" date="2019-04" db="EMBL/GenBank/DDBJ databases">
        <title>Friends and foes A comparative genomics study of 23 Aspergillus species from section Flavi.</title>
        <authorList>
            <consortium name="DOE Joint Genome Institute"/>
            <person name="Kjaerbolling I."/>
            <person name="Vesth T."/>
            <person name="Frisvad J.C."/>
            <person name="Nybo J.L."/>
            <person name="Theobald S."/>
            <person name="Kildgaard S."/>
            <person name="Isbrandt T."/>
            <person name="Kuo A."/>
            <person name="Sato A."/>
            <person name="Lyhne E.K."/>
            <person name="Kogle M.E."/>
            <person name="Wiebenga A."/>
            <person name="Kun R.S."/>
            <person name="Lubbers R.J."/>
            <person name="Makela M.R."/>
            <person name="Barry K."/>
            <person name="Chovatia M."/>
            <person name="Clum A."/>
            <person name="Daum C."/>
            <person name="Haridas S."/>
            <person name="He G."/>
            <person name="LaButti K."/>
            <person name="Lipzen A."/>
            <person name="Mondo S."/>
            <person name="Riley R."/>
            <person name="Salamov A."/>
            <person name="Simmons B.A."/>
            <person name="Magnuson J.K."/>
            <person name="Henrissat B."/>
            <person name="Mortensen U.H."/>
            <person name="Larsen T.O."/>
            <person name="Devries R.P."/>
            <person name="Grigoriev I.V."/>
            <person name="Machida M."/>
            <person name="Baker S.E."/>
            <person name="Andersen M.R."/>
        </authorList>
    </citation>
    <scope>NUCLEOTIDE SEQUENCE [LARGE SCALE GENOMIC DNA]</scope>
    <source>
        <strain evidence="2 3">CBS 151.66</strain>
    </source>
</reference>
<dbReference type="OrthoDB" id="68575at2759"/>
<dbReference type="Gene3D" id="3.30.70.1990">
    <property type="match status" value="1"/>
</dbReference>
<feature type="chain" id="PRO_5024893511" description="Amine oxidase domain-containing protein" evidence="1">
    <location>
        <begin position="23"/>
        <end position="562"/>
    </location>
</feature>
<evidence type="ECO:0000313" key="2">
    <source>
        <dbReference type="EMBL" id="KAB8076977.1"/>
    </source>
</evidence>
<feature type="signal peptide" evidence="1">
    <location>
        <begin position="1"/>
        <end position="22"/>
    </location>
</feature>
<keyword evidence="3" id="KW-1185">Reference proteome</keyword>
<protein>
    <recommendedName>
        <fullName evidence="4">Amine oxidase domain-containing protein</fullName>
    </recommendedName>
</protein>
<evidence type="ECO:0000256" key="1">
    <source>
        <dbReference type="SAM" id="SignalP"/>
    </source>
</evidence>
<dbReference type="Gene3D" id="3.50.50.60">
    <property type="entry name" value="FAD/NAD(P)-binding domain"/>
    <property type="match status" value="1"/>
</dbReference>
<keyword evidence="1" id="KW-0732">Signal</keyword>
<organism evidence="2 3">
    <name type="scientific">Aspergillus leporis</name>
    <dbReference type="NCBI Taxonomy" id="41062"/>
    <lineage>
        <taxon>Eukaryota</taxon>
        <taxon>Fungi</taxon>
        <taxon>Dikarya</taxon>
        <taxon>Ascomycota</taxon>
        <taxon>Pezizomycotina</taxon>
        <taxon>Eurotiomycetes</taxon>
        <taxon>Eurotiomycetidae</taxon>
        <taxon>Eurotiales</taxon>
        <taxon>Aspergillaceae</taxon>
        <taxon>Aspergillus</taxon>
        <taxon>Aspergillus subgen. Circumdati</taxon>
    </lineage>
</organism>
<gene>
    <name evidence="2" type="ORF">BDV29DRAFT_154227</name>
</gene>
<dbReference type="EMBL" id="ML732174">
    <property type="protein sequence ID" value="KAB8076977.1"/>
    <property type="molecule type" value="Genomic_DNA"/>
</dbReference>
<dbReference type="SUPFAM" id="SSF51905">
    <property type="entry name" value="FAD/NAD(P)-binding domain"/>
    <property type="match status" value="1"/>
</dbReference>
<proteinExistence type="predicted"/>
<evidence type="ECO:0000313" key="3">
    <source>
        <dbReference type="Proteomes" id="UP000326565"/>
    </source>
</evidence>